<feature type="region of interest" description="Disordered" evidence="1">
    <location>
        <begin position="48"/>
        <end position="88"/>
    </location>
</feature>
<dbReference type="EMBL" id="SMKQ01000008">
    <property type="protein sequence ID" value="TDD54536.1"/>
    <property type="molecule type" value="Genomic_DNA"/>
</dbReference>
<dbReference type="OrthoDB" id="3549355at2"/>
<name>A0A4R4Z988_9ACTN</name>
<dbReference type="AlphaFoldDB" id="A0A4R4Z988"/>
<accession>A0A4R4Z988</accession>
<feature type="compositionally biased region" description="Basic and acidic residues" evidence="1">
    <location>
        <begin position="64"/>
        <end position="77"/>
    </location>
</feature>
<proteinExistence type="predicted"/>
<sequence length="88" mass="10034">MTGRWWTRTAAAKRLGKTLDEVEALIASGDLHLESIAGDHEVISQASVEQYEREHPRPAFTPWTRDDDPEAFHDRADYTPNDEGEQLQ</sequence>
<reference evidence="2 3" key="1">
    <citation type="submission" date="2019-03" db="EMBL/GenBank/DDBJ databases">
        <title>Draft genome sequences of novel Actinobacteria.</title>
        <authorList>
            <person name="Sahin N."/>
            <person name="Ay H."/>
            <person name="Saygin H."/>
        </authorList>
    </citation>
    <scope>NUCLEOTIDE SEQUENCE [LARGE SCALE GENOMIC DNA]</scope>
    <source>
        <strain evidence="2 3">CH32</strain>
    </source>
</reference>
<evidence type="ECO:0000256" key="1">
    <source>
        <dbReference type="SAM" id="MobiDB-lite"/>
    </source>
</evidence>
<organism evidence="2 3">
    <name type="scientific">Nonomuraea terrae</name>
    <dbReference type="NCBI Taxonomy" id="2530383"/>
    <lineage>
        <taxon>Bacteria</taxon>
        <taxon>Bacillati</taxon>
        <taxon>Actinomycetota</taxon>
        <taxon>Actinomycetes</taxon>
        <taxon>Streptosporangiales</taxon>
        <taxon>Streptosporangiaceae</taxon>
        <taxon>Nonomuraea</taxon>
    </lineage>
</organism>
<keyword evidence="3" id="KW-1185">Reference proteome</keyword>
<evidence type="ECO:0000313" key="3">
    <source>
        <dbReference type="Proteomes" id="UP000295302"/>
    </source>
</evidence>
<evidence type="ECO:0008006" key="4">
    <source>
        <dbReference type="Google" id="ProtNLM"/>
    </source>
</evidence>
<comment type="caution">
    <text evidence="2">The sequence shown here is derived from an EMBL/GenBank/DDBJ whole genome shotgun (WGS) entry which is preliminary data.</text>
</comment>
<dbReference type="Proteomes" id="UP000295302">
    <property type="component" value="Unassembled WGS sequence"/>
</dbReference>
<dbReference type="RefSeq" id="WP_132609104.1">
    <property type="nucleotide sequence ID" value="NZ_SMKQ01000008.1"/>
</dbReference>
<protein>
    <recommendedName>
        <fullName evidence="4">DNA-binding protein</fullName>
    </recommendedName>
</protein>
<evidence type="ECO:0000313" key="2">
    <source>
        <dbReference type="EMBL" id="TDD54536.1"/>
    </source>
</evidence>
<gene>
    <name evidence="2" type="ORF">E1286_04925</name>
</gene>